<dbReference type="InterPro" id="IPR000835">
    <property type="entry name" value="HTH_MarR-typ"/>
</dbReference>
<dbReference type="PROSITE" id="PS50995">
    <property type="entry name" value="HTH_MARR_2"/>
    <property type="match status" value="1"/>
</dbReference>
<keyword evidence="3" id="KW-0804">Transcription</keyword>
<evidence type="ECO:0000256" key="1">
    <source>
        <dbReference type="ARBA" id="ARBA00023015"/>
    </source>
</evidence>
<keyword evidence="1" id="KW-0805">Transcription regulation</keyword>
<keyword evidence="2" id="KW-0238">DNA-binding</keyword>
<dbReference type="Proteomes" id="UP001196301">
    <property type="component" value="Unassembled WGS sequence"/>
</dbReference>
<evidence type="ECO:0000313" key="5">
    <source>
        <dbReference type="EMBL" id="MBU5336778.1"/>
    </source>
</evidence>
<evidence type="ECO:0000313" key="6">
    <source>
        <dbReference type="Proteomes" id="UP001196301"/>
    </source>
</evidence>
<dbReference type="RefSeq" id="WP_216570517.1">
    <property type="nucleotide sequence ID" value="NZ_JAHLOQ010000028.1"/>
</dbReference>
<protein>
    <submittedName>
        <fullName evidence="5">MarR family transcriptional regulator</fullName>
    </submittedName>
</protein>
<evidence type="ECO:0000256" key="3">
    <source>
        <dbReference type="ARBA" id="ARBA00023163"/>
    </source>
</evidence>
<evidence type="ECO:0000256" key="2">
    <source>
        <dbReference type="ARBA" id="ARBA00023125"/>
    </source>
</evidence>
<dbReference type="PANTHER" id="PTHR42756:SF1">
    <property type="entry name" value="TRANSCRIPTIONAL REPRESSOR OF EMRAB OPERON"/>
    <property type="match status" value="1"/>
</dbReference>
<dbReference type="EMBL" id="JAHLOQ010000028">
    <property type="protein sequence ID" value="MBU5336778.1"/>
    <property type="molecule type" value="Genomic_DNA"/>
</dbReference>
<dbReference type="Pfam" id="PF12802">
    <property type="entry name" value="MarR_2"/>
    <property type="match status" value="1"/>
</dbReference>
<comment type="caution">
    <text evidence="5">The sequence shown here is derived from an EMBL/GenBank/DDBJ whole genome shotgun (WGS) entry which is preliminary data.</text>
</comment>
<accession>A0ABS6DY56</accession>
<feature type="domain" description="HTH marR-type" evidence="4">
    <location>
        <begin position="4"/>
        <end position="139"/>
    </location>
</feature>
<name>A0ABS6DY56_9FIRM</name>
<dbReference type="PANTHER" id="PTHR42756">
    <property type="entry name" value="TRANSCRIPTIONAL REGULATOR, MARR"/>
    <property type="match status" value="1"/>
</dbReference>
<dbReference type="SMART" id="SM00347">
    <property type="entry name" value="HTH_MARR"/>
    <property type="match status" value="1"/>
</dbReference>
<keyword evidence="6" id="KW-1185">Reference proteome</keyword>
<organism evidence="5 6">
    <name type="scientific">Intestinibacter bartlettii</name>
    <dbReference type="NCBI Taxonomy" id="261299"/>
    <lineage>
        <taxon>Bacteria</taxon>
        <taxon>Bacillati</taxon>
        <taxon>Bacillota</taxon>
        <taxon>Clostridia</taxon>
        <taxon>Peptostreptococcales</taxon>
        <taxon>Peptostreptococcaceae</taxon>
        <taxon>Intestinibacter</taxon>
    </lineage>
</organism>
<proteinExistence type="predicted"/>
<evidence type="ECO:0000259" key="4">
    <source>
        <dbReference type="PROSITE" id="PS50995"/>
    </source>
</evidence>
<reference evidence="5 6" key="1">
    <citation type="submission" date="2021-06" db="EMBL/GenBank/DDBJ databases">
        <authorList>
            <person name="Sun Q."/>
            <person name="Li D."/>
        </authorList>
    </citation>
    <scope>NUCLEOTIDE SEQUENCE [LARGE SCALE GENOMIC DNA]</scope>
    <source>
        <strain evidence="5 6">N19</strain>
    </source>
</reference>
<sequence length="144" mass="17003">MIDRIQVFGALHKVDNQIKRKIDQVALKHDLTGIQAFFLKCIYDNSHKGDLFQRDLEKMFDIRRSSVSTMISCVEKKGYIRRESIPTDKRINKIVLTEEGIKKHEEVDADLKKYKQDLLKDFSDEDIELLYNILERISENTKKE</sequence>
<gene>
    <name evidence="5" type="ORF">KQI20_10040</name>
</gene>